<name>A0AAV4M6J0_9ARAC</name>
<keyword evidence="3" id="KW-1185">Reference proteome</keyword>
<evidence type="ECO:0000313" key="2">
    <source>
        <dbReference type="EMBL" id="GIX67697.1"/>
    </source>
</evidence>
<accession>A0AAV4M6J0</accession>
<dbReference type="EMBL" id="BPLQ01000105">
    <property type="protein sequence ID" value="GIX67697.1"/>
    <property type="molecule type" value="Genomic_DNA"/>
</dbReference>
<sequence length="93" mass="11004">MRKSIQFSLGRHSRDNSTEQRLRSLNPTTATFRQTAHIKEITSSTLPPPPRNSYRISPVNNPTQNLWRVWADIGKTFMPYYYTTYVCKRRRDV</sequence>
<protein>
    <submittedName>
        <fullName evidence="2">Uncharacterized protein</fullName>
    </submittedName>
</protein>
<dbReference type="AlphaFoldDB" id="A0AAV4M6J0"/>
<gene>
    <name evidence="2" type="ORF">CDAR_95541</name>
</gene>
<reference evidence="2 3" key="1">
    <citation type="submission" date="2021-06" db="EMBL/GenBank/DDBJ databases">
        <title>Caerostris darwini draft genome.</title>
        <authorList>
            <person name="Kono N."/>
            <person name="Arakawa K."/>
        </authorList>
    </citation>
    <scope>NUCLEOTIDE SEQUENCE [LARGE SCALE GENOMIC DNA]</scope>
</reference>
<comment type="caution">
    <text evidence="2">The sequence shown here is derived from an EMBL/GenBank/DDBJ whole genome shotgun (WGS) entry which is preliminary data.</text>
</comment>
<feature type="compositionally biased region" description="Basic and acidic residues" evidence="1">
    <location>
        <begin position="12"/>
        <end position="22"/>
    </location>
</feature>
<evidence type="ECO:0000256" key="1">
    <source>
        <dbReference type="SAM" id="MobiDB-lite"/>
    </source>
</evidence>
<feature type="region of interest" description="Disordered" evidence="1">
    <location>
        <begin position="1"/>
        <end position="26"/>
    </location>
</feature>
<evidence type="ECO:0000313" key="3">
    <source>
        <dbReference type="Proteomes" id="UP001054837"/>
    </source>
</evidence>
<organism evidence="2 3">
    <name type="scientific">Caerostris darwini</name>
    <dbReference type="NCBI Taxonomy" id="1538125"/>
    <lineage>
        <taxon>Eukaryota</taxon>
        <taxon>Metazoa</taxon>
        <taxon>Ecdysozoa</taxon>
        <taxon>Arthropoda</taxon>
        <taxon>Chelicerata</taxon>
        <taxon>Arachnida</taxon>
        <taxon>Araneae</taxon>
        <taxon>Araneomorphae</taxon>
        <taxon>Entelegynae</taxon>
        <taxon>Araneoidea</taxon>
        <taxon>Araneidae</taxon>
        <taxon>Caerostris</taxon>
    </lineage>
</organism>
<proteinExistence type="predicted"/>
<dbReference type="Proteomes" id="UP001054837">
    <property type="component" value="Unassembled WGS sequence"/>
</dbReference>